<accession>A0A1E3NDG3</accession>
<evidence type="ECO:0000313" key="2">
    <source>
        <dbReference type="EMBL" id="ODQ44165.1"/>
    </source>
</evidence>
<evidence type="ECO:0000313" key="3">
    <source>
        <dbReference type="Proteomes" id="UP000094455"/>
    </source>
</evidence>
<dbReference type="GeneID" id="30181551"/>
<name>A0A1E3NDG3_9ASCO</name>
<feature type="compositionally biased region" description="Basic and acidic residues" evidence="1">
    <location>
        <begin position="101"/>
        <end position="119"/>
    </location>
</feature>
<dbReference type="Proteomes" id="UP000094455">
    <property type="component" value="Unassembled WGS sequence"/>
</dbReference>
<evidence type="ECO:0000256" key="1">
    <source>
        <dbReference type="SAM" id="MobiDB-lite"/>
    </source>
</evidence>
<reference evidence="2 3" key="1">
    <citation type="journal article" date="2016" name="Proc. Natl. Acad. Sci. U.S.A.">
        <title>Comparative genomics of biotechnologically important yeasts.</title>
        <authorList>
            <person name="Riley R."/>
            <person name="Haridas S."/>
            <person name="Wolfe K.H."/>
            <person name="Lopes M.R."/>
            <person name="Hittinger C.T."/>
            <person name="Goeker M."/>
            <person name="Salamov A.A."/>
            <person name="Wisecaver J.H."/>
            <person name="Long T.M."/>
            <person name="Calvey C.H."/>
            <person name="Aerts A.L."/>
            <person name="Barry K.W."/>
            <person name="Choi C."/>
            <person name="Clum A."/>
            <person name="Coughlan A.Y."/>
            <person name="Deshpande S."/>
            <person name="Douglass A.P."/>
            <person name="Hanson S.J."/>
            <person name="Klenk H.-P."/>
            <person name="LaButti K.M."/>
            <person name="Lapidus A."/>
            <person name="Lindquist E.A."/>
            <person name="Lipzen A.M."/>
            <person name="Meier-Kolthoff J.P."/>
            <person name="Ohm R.A."/>
            <person name="Otillar R.P."/>
            <person name="Pangilinan J.L."/>
            <person name="Peng Y."/>
            <person name="Rokas A."/>
            <person name="Rosa C.A."/>
            <person name="Scheuner C."/>
            <person name="Sibirny A.A."/>
            <person name="Slot J.C."/>
            <person name="Stielow J.B."/>
            <person name="Sun H."/>
            <person name="Kurtzman C.P."/>
            <person name="Blackwell M."/>
            <person name="Grigoriev I.V."/>
            <person name="Jeffries T.W."/>
        </authorList>
    </citation>
    <scope>NUCLEOTIDE SEQUENCE [LARGE SCALE GENOMIC DNA]</scope>
    <source>
        <strain evidence="2 3">NRRL Y-2026</strain>
    </source>
</reference>
<keyword evidence="3" id="KW-1185">Reference proteome</keyword>
<feature type="region of interest" description="Disordered" evidence="1">
    <location>
        <begin position="101"/>
        <end position="131"/>
    </location>
</feature>
<protein>
    <submittedName>
        <fullName evidence="2">Uncharacterized protein</fullName>
    </submittedName>
</protein>
<organism evidence="2 3">
    <name type="scientific">Pichia membranifaciens NRRL Y-2026</name>
    <dbReference type="NCBI Taxonomy" id="763406"/>
    <lineage>
        <taxon>Eukaryota</taxon>
        <taxon>Fungi</taxon>
        <taxon>Dikarya</taxon>
        <taxon>Ascomycota</taxon>
        <taxon>Saccharomycotina</taxon>
        <taxon>Pichiomycetes</taxon>
        <taxon>Pichiales</taxon>
        <taxon>Pichiaceae</taxon>
        <taxon>Pichia</taxon>
    </lineage>
</organism>
<dbReference type="AlphaFoldDB" id="A0A1E3NDG3"/>
<gene>
    <name evidence="2" type="ORF">PICMEDRAFT_74774</name>
</gene>
<sequence>MGLFNIIEEKFHNDKNNKNRMMSTINNQQKFGLHTGDSPRNRMMDSISNEQGAAIVGNRKVPDLEYSSTVINKNLMTHTISNEQADDLACGIDIHRDHSAPRNKLLDMKPNESFGRSEPKFASGLNSDRLL</sequence>
<proteinExistence type="predicted"/>
<dbReference type="RefSeq" id="XP_019015278.1">
    <property type="nucleotide sequence ID" value="XM_019164864.1"/>
</dbReference>
<dbReference type="EMBL" id="KV454008">
    <property type="protein sequence ID" value="ODQ44165.1"/>
    <property type="molecule type" value="Genomic_DNA"/>
</dbReference>
<dbReference type="OrthoDB" id="3996886at2759"/>